<proteinExistence type="predicted"/>
<dbReference type="Proteomes" id="UP000269539">
    <property type="component" value="Unassembled WGS sequence"/>
</dbReference>
<dbReference type="AlphaFoldDB" id="A0A3M7EV41"/>
<comment type="caution">
    <text evidence="1">The sequence shown here is derived from an EMBL/GenBank/DDBJ whole genome shotgun (WGS) entry which is preliminary data.</text>
</comment>
<gene>
    <name evidence="1" type="ORF">D0864_08694</name>
</gene>
<reference evidence="1 2" key="1">
    <citation type="journal article" date="2018" name="BMC Genomics">
        <title>Genomic evidence for intraspecific hybridization in a clonal and extremely halotolerant yeast.</title>
        <authorList>
            <person name="Gostincar C."/>
            <person name="Stajich J.E."/>
            <person name="Zupancic J."/>
            <person name="Zalar P."/>
            <person name="Gunde-Cimerman N."/>
        </authorList>
    </citation>
    <scope>NUCLEOTIDE SEQUENCE [LARGE SCALE GENOMIC DNA]</scope>
    <source>
        <strain evidence="1 2">EXF-10513</strain>
    </source>
</reference>
<evidence type="ECO:0000313" key="2">
    <source>
        <dbReference type="Proteomes" id="UP000269539"/>
    </source>
</evidence>
<name>A0A3M7EV41_HORWE</name>
<protein>
    <submittedName>
        <fullName evidence="1">Uncharacterized protein</fullName>
    </submittedName>
</protein>
<sequence>GKRNCKTQVHDWKAGCARAGCSYNFNVTGKRDGEKPAFEAYCSSDDSGYFTPCEMLKGPAGTEIAAELAPYDFTTANAHLLHNVTYNYIGHYNATFNHFAAPPYDFKVKPEQL</sequence>
<evidence type="ECO:0000313" key="1">
    <source>
        <dbReference type="EMBL" id="RMY80382.1"/>
    </source>
</evidence>
<feature type="non-terminal residue" evidence="1">
    <location>
        <position position="1"/>
    </location>
</feature>
<accession>A0A3M7EV41</accession>
<dbReference type="EMBL" id="QWIO01001019">
    <property type="protein sequence ID" value="RMY80382.1"/>
    <property type="molecule type" value="Genomic_DNA"/>
</dbReference>
<dbReference type="VEuPathDB" id="FungiDB:BTJ68_04006"/>
<organism evidence="1 2">
    <name type="scientific">Hortaea werneckii</name>
    <name type="common">Black yeast</name>
    <name type="synonym">Cladosporium werneckii</name>
    <dbReference type="NCBI Taxonomy" id="91943"/>
    <lineage>
        <taxon>Eukaryota</taxon>
        <taxon>Fungi</taxon>
        <taxon>Dikarya</taxon>
        <taxon>Ascomycota</taxon>
        <taxon>Pezizomycotina</taxon>
        <taxon>Dothideomycetes</taxon>
        <taxon>Dothideomycetidae</taxon>
        <taxon>Mycosphaerellales</taxon>
        <taxon>Teratosphaeriaceae</taxon>
        <taxon>Hortaea</taxon>
    </lineage>
</organism>